<dbReference type="PROSITE" id="PS50995">
    <property type="entry name" value="HTH_MARR_2"/>
    <property type="match status" value="1"/>
</dbReference>
<dbReference type="InterPro" id="IPR039422">
    <property type="entry name" value="MarR/SlyA-like"/>
</dbReference>
<protein>
    <submittedName>
        <fullName evidence="2">MarR family transcriptional regulator</fullName>
    </submittedName>
</protein>
<dbReference type="EMBL" id="CP110615">
    <property type="protein sequence ID" value="UZJ23992.1"/>
    <property type="molecule type" value="Genomic_DNA"/>
</dbReference>
<reference evidence="2" key="1">
    <citation type="submission" date="2022-10" db="EMBL/GenBank/DDBJ databases">
        <title>Rhodococcus sp.75.</title>
        <authorList>
            <person name="Sun M."/>
        </authorList>
    </citation>
    <scope>NUCLEOTIDE SEQUENCE</scope>
    <source>
        <strain evidence="2">75</strain>
    </source>
</reference>
<name>A0ABY6NX71_9NOCA</name>
<sequence>MTGNRPHDLVEHEMAVLFRRARSFSGEMAKEVHPGLEPAAYALLLRVDEVGEVRLTDLASYYGIGKPTASRQIALLTGLGLVGRVEDSADRRSAKISMTADGTARLARARVARRARFGSLLDGWDDADTRRFGELLAQFNRMQD</sequence>
<dbReference type="Gene3D" id="1.10.10.10">
    <property type="entry name" value="Winged helix-like DNA-binding domain superfamily/Winged helix DNA-binding domain"/>
    <property type="match status" value="1"/>
</dbReference>
<organism evidence="2 3">
    <name type="scientific">Rhodococcus antarcticus</name>
    <dbReference type="NCBI Taxonomy" id="2987751"/>
    <lineage>
        <taxon>Bacteria</taxon>
        <taxon>Bacillati</taxon>
        <taxon>Actinomycetota</taxon>
        <taxon>Actinomycetes</taxon>
        <taxon>Mycobacteriales</taxon>
        <taxon>Nocardiaceae</taxon>
        <taxon>Rhodococcus</taxon>
    </lineage>
</organism>
<dbReference type="PANTHER" id="PTHR33164">
    <property type="entry name" value="TRANSCRIPTIONAL REGULATOR, MARR FAMILY"/>
    <property type="match status" value="1"/>
</dbReference>
<dbReference type="Pfam" id="PF12802">
    <property type="entry name" value="MarR_2"/>
    <property type="match status" value="1"/>
</dbReference>
<gene>
    <name evidence="2" type="ORF">RHODO2019_12470</name>
</gene>
<dbReference type="SMART" id="SM00347">
    <property type="entry name" value="HTH_MARR"/>
    <property type="match status" value="1"/>
</dbReference>
<accession>A0ABY6NX71</accession>
<proteinExistence type="predicted"/>
<dbReference type="PANTHER" id="PTHR33164:SF57">
    <property type="entry name" value="MARR-FAMILY TRANSCRIPTIONAL REGULATOR"/>
    <property type="match status" value="1"/>
</dbReference>
<evidence type="ECO:0000313" key="3">
    <source>
        <dbReference type="Proteomes" id="UP001164965"/>
    </source>
</evidence>
<dbReference type="SUPFAM" id="SSF46785">
    <property type="entry name" value="Winged helix' DNA-binding domain"/>
    <property type="match status" value="1"/>
</dbReference>
<feature type="domain" description="HTH marR-type" evidence="1">
    <location>
        <begin position="7"/>
        <end position="141"/>
    </location>
</feature>
<dbReference type="Proteomes" id="UP001164965">
    <property type="component" value="Chromosome"/>
</dbReference>
<dbReference type="InterPro" id="IPR000835">
    <property type="entry name" value="HTH_MarR-typ"/>
</dbReference>
<evidence type="ECO:0000313" key="2">
    <source>
        <dbReference type="EMBL" id="UZJ23992.1"/>
    </source>
</evidence>
<evidence type="ECO:0000259" key="1">
    <source>
        <dbReference type="PROSITE" id="PS50995"/>
    </source>
</evidence>
<keyword evidence="3" id="KW-1185">Reference proteome</keyword>
<dbReference type="InterPro" id="IPR036390">
    <property type="entry name" value="WH_DNA-bd_sf"/>
</dbReference>
<dbReference type="InterPro" id="IPR036388">
    <property type="entry name" value="WH-like_DNA-bd_sf"/>
</dbReference>
<dbReference type="RefSeq" id="WP_265382099.1">
    <property type="nucleotide sequence ID" value="NZ_CP110615.1"/>
</dbReference>